<sequence>MHIITQKRIWEARERWPQAAGALDAWYRIMKASEPDDFAAMKSIFPATDKVGRHHVFDIGGNKIRLIAIVHYRGKRVYIRDILDHKAYDKGKWKE</sequence>
<dbReference type="RefSeq" id="WP_073436052.1">
    <property type="nucleotide sequence ID" value="NZ_BJXU01000084.1"/>
</dbReference>
<gene>
    <name evidence="1" type="primary">higB</name>
    <name evidence="1" type="ORF">HCU01_21860</name>
    <name evidence="2" type="ORF">SAMN05660971_03030</name>
</gene>
<evidence type="ECO:0000313" key="4">
    <source>
        <dbReference type="Proteomes" id="UP000321726"/>
    </source>
</evidence>
<evidence type="ECO:0000313" key="3">
    <source>
        <dbReference type="Proteomes" id="UP000184123"/>
    </source>
</evidence>
<dbReference type="EMBL" id="BJXU01000084">
    <property type="protein sequence ID" value="GEN24237.1"/>
    <property type="molecule type" value="Genomic_DNA"/>
</dbReference>
<dbReference type="Proteomes" id="UP000184123">
    <property type="component" value="Unassembled WGS sequence"/>
</dbReference>
<organism evidence="2 3">
    <name type="scientific">Halomonas cupida</name>
    <dbReference type="NCBI Taxonomy" id="44933"/>
    <lineage>
        <taxon>Bacteria</taxon>
        <taxon>Pseudomonadati</taxon>
        <taxon>Pseudomonadota</taxon>
        <taxon>Gammaproteobacteria</taxon>
        <taxon>Oceanospirillales</taxon>
        <taxon>Halomonadaceae</taxon>
        <taxon>Halomonas</taxon>
    </lineage>
</organism>
<dbReference type="InterPro" id="IPR018669">
    <property type="entry name" value="Toxin_HigB"/>
</dbReference>
<proteinExistence type="predicted"/>
<dbReference type="EMBL" id="FRCA01000008">
    <property type="protein sequence ID" value="SHM45703.1"/>
    <property type="molecule type" value="Genomic_DNA"/>
</dbReference>
<dbReference type="GO" id="GO:0003723">
    <property type="term" value="F:RNA binding"/>
    <property type="evidence" value="ECO:0007669"/>
    <property type="project" value="InterPro"/>
</dbReference>
<dbReference type="Proteomes" id="UP000321726">
    <property type="component" value="Unassembled WGS sequence"/>
</dbReference>
<dbReference type="STRING" id="44933.SAMN05660971_03030"/>
<dbReference type="Pfam" id="PF09907">
    <property type="entry name" value="HigB_toxin"/>
    <property type="match status" value="1"/>
</dbReference>
<evidence type="ECO:0000313" key="1">
    <source>
        <dbReference type="EMBL" id="GEN24237.1"/>
    </source>
</evidence>
<protein>
    <submittedName>
        <fullName evidence="2">mRNA interferase HigB</fullName>
    </submittedName>
</protein>
<dbReference type="GO" id="GO:0110001">
    <property type="term" value="C:toxin-antitoxin complex"/>
    <property type="evidence" value="ECO:0007669"/>
    <property type="project" value="InterPro"/>
</dbReference>
<dbReference type="AlphaFoldDB" id="A0A1M7IYK2"/>
<accession>A0A1M7IYK2</accession>
<evidence type="ECO:0000313" key="2">
    <source>
        <dbReference type="EMBL" id="SHM45703.1"/>
    </source>
</evidence>
<reference evidence="2 3" key="1">
    <citation type="submission" date="2016-11" db="EMBL/GenBank/DDBJ databases">
        <authorList>
            <person name="Jaros S."/>
            <person name="Januszkiewicz K."/>
            <person name="Wedrychowicz H."/>
        </authorList>
    </citation>
    <scope>NUCLEOTIDE SEQUENCE [LARGE SCALE GENOMIC DNA]</scope>
    <source>
        <strain evidence="2 3">DSM 4740</strain>
    </source>
</reference>
<dbReference type="OrthoDB" id="9799912at2"/>
<reference evidence="1 4" key="2">
    <citation type="submission" date="2019-07" db="EMBL/GenBank/DDBJ databases">
        <title>Whole genome shotgun sequence of Halomonas cupida NBRC 102219.</title>
        <authorList>
            <person name="Hosoyama A."/>
            <person name="Uohara A."/>
            <person name="Ohji S."/>
            <person name="Ichikawa N."/>
        </authorList>
    </citation>
    <scope>NUCLEOTIDE SEQUENCE [LARGE SCALE GENOMIC DNA]</scope>
    <source>
        <strain evidence="1 4">NBRC 102219</strain>
    </source>
</reference>
<keyword evidence="4" id="KW-1185">Reference proteome</keyword>
<name>A0A1M7IYK2_9GAMM</name>
<dbReference type="GO" id="GO:0004519">
    <property type="term" value="F:endonuclease activity"/>
    <property type="evidence" value="ECO:0007669"/>
    <property type="project" value="InterPro"/>
</dbReference>